<evidence type="ECO:0000256" key="7">
    <source>
        <dbReference type="RuleBase" id="RU003788"/>
    </source>
</evidence>
<dbReference type="GO" id="GO:0031640">
    <property type="term" value="P:killing of cells of another organism"/>
    <property type="evidence" value="ECO:0007669"/>
    <property type="project" value="UniProtKB-KW"/>
</dbReference>
<comment type="catalytic activity">
    <reaction evidence="1 7">
        <text>Hydrolysis of (1-&gt;4)-beta-linkages between N-acetylmuramic acid and N-acetyl-D-glucosamine residues in a peptidoglycan and between N-acetyl-D-glucosamine residues in chitodextrins.</text>
        <dbReference type="EC" id="3.2.1.17"/>
    </reaction>
</comment>
<sequence length="143" mass="15402">MKLSKTGLDLIKHFEGLRLNTYRCQAGVLTIGYGHTGSDVKSGMKITEAQADAYLVADVAKFERAVADMVKVPLTQSQFDALVSFTFNLGAGKVKSSTLIRKVNAGDFAEAAAEFAKWRLAGGKVSNGLVTRRAAEAKLFQTK</sequence>
<keyword evidence="9" id="KW-1185">Reference proteome</keyword>
<keyword evidence="3 7" id="KW-0081">Bacteriolytic enzyme</keyword>
<keyword evidence="4 7" id="KW-0378">Hydrolase</keyword>
<keyword evidence="2 7" id="KW-0929">Antimicrobial</keyword>
<comment type="caution">
    <text evidence="8">The sequence shown here is derived from an EMBL/GenBank/DDBJ whole genome shotgun (WGS) entry which is preliminary data.</text>
</comment>
<evidence type="ECO:0000256" key="1">
    <source>
        <dbReference type="ARBA" id="ARBA00000632"/>
    </source>
</evidence>
<dbReference type="PANTHER" id="PTHR38107">
    <property type="match status" value="1"/>
</dbReference>
<dbReference type="HAMAP" id="MF_04110">
    <property type="entry name" value="ENDOLYSIN_T4"/>
    <property type="match status" value="1"/>
</dbReference>
<proteinExistence type="inferred from homology"/>
<dbReference type="CDD" id="cd00737">
    <property type="entry name" value="lyz_endolysin_autolysin"/>
    <property type="match status" value="1"/>
</dbReference>
<dbReference type="InterPro" id="IPR033907">
    <property type="entry name" value="Endolysin_autolysin"/>
</dbReference>
<dbReference type="GO" id="GO:0042742">
    <property type="term" value="P:defense response to bacterium"/>
    <property type="evidence" value="ECO:0007669"/>
    <property type="project" value="UniProtKB-KW"/>
</dbReference>
<dbReference type="GO" id="GO:0016998">
    <property type="term" value="P:cell wall macromolecule catabolic process"/>
    <property type="evidence" value="ECO:0007669"/>
    <property type="project" value="InterPro"/>
</dbReference>
<dbReference type="AlphaFoldDB" id="A0A2K2G0W2"/>
<evidence type="ECO:0000256" key="5">
    <source>
        <dbReference type="ARBA" id="ARBA00023200"/>
    </source>
</evidence>
<dbReference type="GO" id="GO:0009253">
    <property type="term" value="P:peptidoglycan catabolic process"/>
    <property type="evidence" value="ECO:0007669"/>
    <property type="project" value="InterPro"/>
</dbReference>
<dbReference type="InterPro" id="IPR051018">
    <property type="entry name" value="Bacteriophage_GH24"/>
</dbReference>
<dbReference type="Gene3D" id="1.10.530.40">
    <property type="match status" value="1"/>
</dbReference>
<dbReference type="InterPro" id="IPR023346">
    <property type="entry name" value="Lysozyme-like_dom_sf"/>
</dbReference>
<dbReference type="Pfam" id="PF00959">
    <property type="entry name" value="Phage_lysozyme"/>
    <property type="match status" value="1"/>
</dbReference>
<dbReference type="Proteomes" id="UP000236327">
    <property type="component" value="Unassembled WGS sequence"/>
</dbReference>
<organism evidence="8 9">
    <name type="scientific">Novosphingobium guangzhouense</name>
    <dbReference type="NCBI Taxonomy" id="1850347"/>
    <lineage>
        <taxon>Bacteria</taxon>
        <taxon>Pseudomonadati</taxon>
        <taxon>Pseudomonadota</taxon>
        <taxon>Alphaproteobacteria</taxon>
        <taxon>Sphingomonadales</taxon>
        <taxon>Sphingomonadaceae</taxon>
        <taxon>Novosphingobium</taxon>
    </lineage>
</organism>
<accession>A0A2K2G0W2</accession>
<keyword evidence="5" id="KW-1035">Host cytoplasm</keyword>
<dbReference type="GO" id="GO:0003796">
    <property type="term" value="F:lysozyme activity"/>
    <property type="evidence" value="ECO:0007669"/>
    <property type="project" value="UniProtKB-EC"/>
</dbReference>
<reference evidence="8 9" key="1">
    <citation type="submission" date="2016-05" db="EMBL/GenBank/DDBJ databases">
        <title>Complete genome sequence of Novosphingobium guangzhouense SA925(T).</title>
        <authorList>
            <person name="Sha S."/>
        </authorList>
    </citation>
    <scope>NUCLEOTIDE SEQUENCE [LARGE SCALE GENOMIC DNA]</scope>
    <source>
        <strain evidence="8 9">SA925</strain>
    </source>
</reference>
<evidence type="ECO:0000256" key="3">
    <source>
        <dbReference type="ARBA" id="ARBA00022638"/>
    </source>
</evidence>
<dbReference type="PANTHER" id="PTHR38107:SF3">
    <property type="entry name" value="LYSOZYME RRRD-RELATED"/>
    <property type="match status" value="1"/>
</dbReference>
<comment type="similarity">
    <text evidence="7">Belongs to the glycosyl hydrolase 24 family.</text>
</comment>
<evidence type="ECO:0000256" key="4">
    <source>
        <dbReference type="ARBA" id="ARBA00022801"/>
    </source>
</evidence>
<dbReference type="EC" id="3.2.1.17" evidence="7"/>
<dbReference type="InterPro" id="IPR023347">
    <property type="entry name" value="Lysozyme_dom_sf"/>
</dbReference>
<dbReference type="InterPro" id="IPR002196">
    <property type="entry name" value="Glyco_hydro_24"/>
</dbReference>
<dbReference type="InterPro" id="IPR034690">
    <property type="entry name" value="Endolysin_T4_type"/>
</dbReference>
<evidence type="ECO:0000313" key="9">
    <source>
        <dbReference type="Proteomes" id="UP000236327"/>
    </source>
</evidence>
<name>A0A2K2G0W2_9SPHN</name>
<evidence type="ECO:0000256" key="2">
    <source>
        <dbReference type="ARBA" id="ARBA00022529"/>
    </source>
</evidence>
<protein>
    <recommendedName>
        <fullName evidence="7">Lysozyme</fullName>
        <ecNumber evidence="7">3.2.1.17</ecNumber>
    </recommendedName>
</protein>
<dbReference type="OrthoDB" id="5327667at2"/>
<evidence type="ECO:0000256" key="6">
    <source>
        <dbReference type="ARBA" id="ARBA00023295"/>
    </source>
</evidence>
<dbReference type="RefSeq" id="WP_103096157.1">
    <property type="nucleotide sequence ID" value="NZ_LYMM01000033.1"/>
</dbReference>
<dbReference type="EMBL" id="LYMM01000033">
    <property type="protein sequence ID" value="PNU04618.1"/>
    <property type="molecule type" value="Genomic_DNA"/>
</dbReference>
<keyword evidence="6 7" id="KW-0326">Glycosidase</keyword>
<gene>
    <name evidence="8" type="ORF">A8V01_19610</name>
</gene>
<evidence type="ECO:0000313" key="8">
    <source>
        <dbReference type="EMBL" id="PNU04618.1"/>
    </source>
</evidence>
<dbReference type="SUPFAM" id="SSF53955">
    <property type="entry name" value="Lysozyme-like"/>
    <property type="match status" value="1"/>
</dbReference>